<dbReference type="AlphaFoldDB" id="A0A101HZH7"/>
<dbReference type="InterPro" id="IPR036397">
    <property type="entry name" value="RNaseH_sf"/>
</dbReference>
<feature type="domain" description="Predicted 3'-5' exonuclease PolB-like" evidence="1">
    <location>
        <begin position="90"/>
        <end position="215"/>
    </location>
</feature>
<comment type="caution">
    <text evidence="2">The sequence shown here is derived from an EMBL/GenBank/DDBJ whole genome shotgun (WGS) entry which is preliminary data.</text>
</comment>
<dbReference type="SUPFAM" id="SSF53098">
    <property type="entry name" value="Ribonuclease H-like"/>
    <property type="match status" value="1"/>
</dbReference>
<dbReference type="InterPro" id="IPR019288">
    <property type="entry name" value="3'-5'_exonuclease_PolB-like"/>
</dbReference>
<name>A0A101HZH7_UNCT6</name>
<protein>
    <recommendedName>
        <fullName evidence="1">Predicted 3'-5' exonuclease PolB-like domain-containing protein</fullName>
    </recommendedName>
</protein>
<dbReference type="Proteomes" id="UP000053467">
    <property type="component" value="Unassembled WGS sequence"/>
</dbReference>
<accession>A0A101HZH7</accession>
<proteinExistence type="predicted"/>
<dbReference type="Pfam" id="PF10108">
    <property type="entry name" value="DNA_pol_B_exo2"/>
    <property type="match status" value="1"/>
</dbReference>
<dbReference type="GO" id="GO:0003676">
    <property type="term" value="F:nucleic acid binding"/>
    <property type="evidence" value="ECO:0007669"/>
    <property type="project" value="InterPro"/>
</dbReference>
<dbReference type="InterPro" id="IPR012337">
    <property type="entry name" value="RNaseH-like_sf"/>
</dbReference>
<evidence type="ECO:0000313" key="3">
    <source>
        <dbReference type="Proteomes" id="UP000053467"/>
    </source>
</evidence>
<evidence type="ECO:0000313" key="2">
    <source>
        <dbReference type="EMBL" id="KUK86252.1"/>
    </source>
</evidence>
<dbReference type="EMBL" id="LGGX01000024">
    <property type="protein sequence ID" value="KUK86252.1"/>
    <property type="molecule type" value="Genomic_DNA"/>
</dbReference>
<organism evidence="2 3">
    <name type="scientific">candidate division TA06 bacterium 34_109</name>
    <dbReference type="NCBI Taxonomy" id="1635277"/>
    <lineage>
        <taxon>Bacteria</taxon>
        <taxon>Bacteria division TA06</taxon>
    </lineage>
</organism>
<dbReference type="Gene3D" id="3.30.420.10">
    <property type="entry name" value="Ribonuclease H-like superfamily/Ribonuclease H"/>
    <property type="match status" value="1"/>
</dbReference>
<gene>
    <name evidence="2" type="ORF">XE03_1623</name>
</gene>
<reference evidence="3" key="1">
    <citation type="journal article" date="2015" name="MBio">
        <title>Genome-Resolved Metagenomic Analysis Reveals Roles for Candidate Phyla and Other Microbial Community Members in Biogeochemical Transformations in Oil Reservoirs.</title>
        <authorList>
            <person name="Hu P."/>
            <person name="Tom L."/>
            <person name="Singh A."/>
            <person name="Thomas B.C."/>
            <person name="Baker B.J."/>
            <person name="Piceno Y.M."/>
            <person name="Andersen G.L."/>
            <person name="Banfield J.F."/>
        </authorList>
    </citation>
    <scope>NUCLEOTIDE SEQUENCE [LARGE SCALE GENOMIC DNA]</scope>
</reference>
<sequence>MGEICFDIETLGIDDENLDDKILEYFVNREEGFKEKKGLYPFSGKIIAISILDVDKNLIETFYYSSQSSLFDNRFVDDHFGFKRIFIVCDEKEMLKNFYDRVKNARRFITFNGLRFDCPFITFRAIINRITPTRNINTPRFKREEHYDIYDVLTLSGLVKGNSLDIYCKVFDIPSPKENMSGKDVEKFFREGKFLDIAKYCSLDVYSTFLLYRKIKDYF</sequence>
<evidence type="ECO:0000259" key="1">
    <source>
        <dbReference type="Pfam" id="PF10108"/>
    </source>
</evidence>